<evidence type="ECO:0000313" key="1">
    <source>
        <dbReference type="EMBL" id="QAT82411.1"/>
    </source>
</evidence>
<reference evidence="1 2" key="1">
    <citation type="submission" date="2018-12" db="EMBL/GenBank/DDBJ databases">
        <title>Complete Genome Sequence of the Corallopyronin A producing Myxobacterium Corallococcus coralloides B035.</title>
        <authorList>
            <person name="Bouhired S.M."/>
            <person name="Rupp O."/>
            <person name="Blom J."/>
            <person name="Schaeberle T.F."/>
            <person name="Kehraus S."/>
            <person name="Schiefer A."/>
            <person name="Pfarr K."/>
            <person name="Goesmann A."/>
            <person name="Hoerauf A."/>
            <person name="Koenig G.M."/>
        </authorList>
    </citation>
    <scope>NUCLEOTIDE SEQUENCE [LARGE SCALE GENOMIC DNA]</scope>
    <source>
        <strain evidence="1 2">B035</strain>
    </source>
</reference>
<protein>
    <submittedName>
        <fullName evidence="1">Uncharacterized protein</fullName>
    </submittedName>
</protein>
<dbReference type="AlphaFoldDB" id="A0A410RKG5"/>
<accession>A0A410RKG5</accession>
<dbReference type="Proteomes" id="UP000288758">
    <property type="component" value="Chromosome"/>
</dbReference>
<sequence length="110" mass="11952">MRTVLSFQAWTLEPGGLRDPRHWEWARNGQPHHSVTVTAVTVDPPLAEADFAVADDVKQGFEARRARKLDGAPGVRPDAPPVEVAPGVVQLPGAWNWSALTTAVDKALRP</sequence>
<organism evidence="1 2">
    <name type="scientific">Corallococcus coralloides</name>
    <name type="common">Myxococcus coralloides</name>
    <dbReference type="NCBI Taxonomy" id="184914"/>
    <lineage>
        <taxon>Bacteria</taxon>
        <taxon>Pseudomonadati</taxon>
        <taxon>Myxococcota</taxon>
        <taxon>Myxococcia</taxon>
        <taxon>Myxococcales</taxon>
        <taxon>Cystobacterineae</taxon>
        <taxon>Myxococcaceae</taxon>
        <taxon>Corallococcus</taxon>
    </lineage>
</organism>
<dbReference type="RefSeq" id="WP_128794750.1">
    <property type="nucleotide sequence ID" value="NZ_CP034669.1"/>
</dbReference>
<name>A0A410RKG5_CORCK</name>
<dbReference type="EMBL" id="CP034669">
    <property type="protein sequence ID" value="QAT82411.1"/>
    <property type="molecule type" value="Genomic_DNA"/>
</dbReference>
<evidence type="ECO:0000313" key="2">
    <source>
        <dbReference type="Proteomes" id="UP000288758"/>
    </source>
</evidence>
<gene>
    <name evidence="1" type="ORF">EJ065_0806</name>
</gene>
<proteinExistence type="predicted"/>